<sequence length="169" mass="18493">MFATVQYLWQSRRVGHSFWRTLIFGGPVLSERRDPVQGLNMPIGQIVWEFLKGGVTYPWTLIGCTLIGGYLLCTRLLFGVELPLYFSDHTAGCVVIVIAVTAWAEVARTVRLLNVPLGLWVAASPFLLDGGTAIASVSDLAAGLALAGLSLPRGTRSREHYGGWDQYIL</sequence>
<accession>A0A512BZH5</accession>
<proteinExistence type="predicted"/>
<feature type="domain" description="SPW repeat-containing integral membrane" evidence="2">
    <location>
        <begin position="64"/>
        <end position="151"/>
    </location>
</feature>
<evidence type="ECO:0000256" key="1">
    <source>
        <dbReference type="SAM" id="Phobius"/>
    </source>
</evidence>
<protein>
    <recommendedName>
        <fullName evidence="2">SPW repeat-containing integral membrane domain-containing protein</fullName>
    </recommendedName>
</protein>
<feature type="transmembrane region" description="Helical" evidence="1">
    <location>
        <begin position="130"/>
        <end position="151"/>
    </location>
</feature>
<dbReference type="Proteomes" id="UP000321085">
    <property type="component" value="Unassembled WGS sequence"/>
</dbReference>
<evidence type="ECO:0000313" key="4">
    <source>
        <dbReference type="Proteomes" id="UP000321085"/>
    </source>
</evidence>
<evidence type="ECO:0000259" key="2">
    <source>
        <dbReference type="Pfam" id="PF03779"/>
    </source>
</evidence>
<keyword evidence="1" id="KW-1133">Transmembrane helix</keyword>
<gene>
    <name evidence="3" type="ORF">MAE02_50610</name>
</gene>
<dbReference type="RefSeq" id="WP_246690493.1">
    <property type="nucleotide sequence ID" value="NZ_BJYU01000102.1"/>
</dbReference>
<comment type="caution">
    <text evidence="3">The sequence shown here is derived from an EMBL/GenBank/DDBJ whole genome shotgun (WGS) entry which is preliminary data.</text>
</comment>
<keyword evidence="1" id="KW-0472">Membrane</keyword>
<dbReference type="EMBL" id="BJYU01000102">
    <property type="protein sequence ID" value="GEO17365.1"/>
    <property type="molecule type" value="Genomic_DNA"/>
</dbReference>
<evidence type="ECO:0000313" key="3">
    <source>
        <dbReference type="EMBL" id="GEO17365.1"/>
    </source>
</evidence>
<reference evidence="3 4" key="1">
    <citation type="submission" date="2019-07" db="EMBL/GenBank/DDBJ databases">
        <title>Whole genome shotgun sequence of Microvirga aerophila NBRC 106136.</title>
        <authorList>
            <person name="Hosoyama A."/>
            <person name="Uohara A."/>
            <person name="Ohji S."/>
            <person name="Ichikawa N."/>
        </authorList>
    </citation>
    <scope>NUCLEOTIDE SEQUENCE [LARGE SCALE GENOMIC DNA]</scope>
    <source>
        <strain evidence="3 4">NBRC 106136</strain>
    </source>
</reference>
<organism evidence="3 4">
    <name type="scientific">Microvirga aerophila</name>
    <dbReference type="NCBI Taxonomy" id="670291"/>
    <lineage>
        <taxon>Bacteria</taxon>
        <taxon>Pseudomonadati</taxon>
        <taxon>Pseudomonadota</taxon>
        <taxon>Alphaproteobacteria</taxon>
        <taxon>Hyphomicrobiales</taxon>
        <taxon>Methylobacteriaceae</taxon>
        <taxon>Microvirga</taxon>
    </lineage>
</organism>
<dbReference type="InterPro" id="IPR005530">
    <property type="entry name" value="SPW"/>
</dbReference>
<dbReference type="AlphaFoldDB" id="A0A512BZH5"/>
<keyword evidence="4" id="KW-1185">Reference proteome</keyword>
<name>A0A512BZH5_9HYPH</name>
<keyword evidence="1" id="KW-0812">Transmembrane</keyword>
<feature type="transmembrane region" description="Helical" evidence="1">
    <location>
        <begin position="90"/>
        <end position="110"/>
    </location>
</feature>
<dbReference type="Pfam" id="PF03779">
    <property type="entry name" value="SPW"/>
    <property type="match status" value="1"/>
</dbReference>
<feature type="transmembrane region" description="Helical" evidence="1">
    <location>
        <begin position="57"/>
        <end position="78"/>
    </location>
</feature>